<proteinExistence type="predicted"/>
<accession>A0A8S9P6D4</accession>
<comment type="caution">
    <text evidence="2">The sequence shown here is derived from an EMBL/GenBank/DDBJ whole genome shotgun (WGS) entry which is preliminary data.</text>
</comment>
<sequence>MVQSREQYDDLAEELAAVHEKNESMENEVSKLREVATGEEERARMFERDLAENHKRARMLNSGTKDLDKILSMGQPAKGSTSKSGAKEACQEVRRDVRGGDLIMPLRKTATESASTIAVSLTRYTLPLRPSKKQHRMCWWFCGKVGHKKVGCFAREKSRNMAKKVNKTFTKPKRVEEVSLAKSGLLDEIKDETAEDGCSSGWSDFEVDQGASILEPEHEVVCGTKEKKIKIALGVDGEGLMVKKTTHDGSQVLNRSWSKGSSTGASGHDAVLVIPEENDDVLVKRMHISWGRKSWCGAHLVGEKSTFGVKVSRWGTWLLNQKNVVLDRHTKLKEGD</sequence>
<dbReference type="Proteomes" id="UP000712600">
    <property type="component" value="Unassembled WGS sequence"/>
</dbReference>
<gene>
    <name evidence="2" type="ORF">F2Q69_00002827</name>
</gene>
<evidence type="ECO:0000313" key="2">
    <source>
        <dbReference type="EMBL" id="KAF3510790.1"/>
    </source>
</evidence>
<protein>
    <recommendedName>
        <fullName evidence="4">CCHC-type domain-containing protein</fullName>
    </recommendedName>
</protein>
<dbReference type="EMBL" id="QGKX02001521">
    <property type="protein sequence ID" value="KAF3510790.1"/>
    <property type="molecule type" value="Genomic_DNA"/>
</dbReference>
<organism evidence="2 3">
    <name type="scientific">Brassica cretica</name>
    <name type="common">Mustard</name>
    <dbReference type="NCBI Taxonomy" id="69181"/>
    <lineage>
        <taxon>Eukaryota</taxon>
        <taxon>Viridiplantae</taxon>
        <taxon>Streptophyta</taxon>
        <taxon>Embryophyta</taxon>
        <taxon>Tracheophyta</taxon>
        <taxon>Spermatophyta</taxon>
        <taxon>Magnoliopsida</taxon>
        <taxon>eudicotyledons</taxon>
        <taxon>Gunneridae</taxon>
        <taxon>Pentapetalae</taxon>
        <taxon>rosids</taxon>
        <taxon>malvids</taxon>
        <taxon>Brassicales</taxon>
        <taxon>Brassicaceae</taxon>
        <taxon>Brassiceae</taxon>
        <taxon>Brassica</taxon>
    </lineage>
</organism>
<evidence type="ECO:0008006" key="4">
    <source>
        <dbReference type="Google" id="ProtNLM"/>
    </source>
</evidence>
<feature type="region of interest" description="Disordered" evidence="1">
    <location>
        <begin position="17"/>
        <end position="41"/>
    </location>
</feature>
<name>A0A8S9P6D4_BRACR</name>
<dbReference type="AlphaFoldDB" id="A0A8S9P6D4"/>
<reference evidence="2" key="1">
    <citation type="submission" date="2019-12" db="EMBL/GenBank/DDBJ databases">
        <title>Genome sequencing and annotation of Brassica cretica.</title>
        <authorList>
            <person name="Studholme D.J."/>
            <person name="Sarris P."/>
        </authorList>
    </citation>
    <scope>NUCLEOTIDE SEQUENCE</scope>
    <source>
        <strain evidence="2">PFS-109/04</strain>
        <tissue evidence="2">Leaf</tissue>
    </source>
</reference>
<evidence type="ECO:0000256" key="1">
    <source>
        <dbReference type="SAM" id="MobiDB-lite"/>
    </source>
</evidence>
<evidence type="ECO:0000313" key="3">
    <source>
        <dbReference type="Proteomes" id="UP000712600"/>
    </source>
</evidence>